<evidence type="ECO:0000256" key="3">
    <source>
        <dbReference type="ARBA" id="ARBA00009850"/>
    </source>
</evidence>
<dbReference type="Pfam" id="PF00576">
    <property type="entry name" value="Transthyretin"/>
    <property type="match status" value="1"/>
</dbReference>
<dbReference type="NCBIfam" id="TIGR02962">
    <property type="entry name" value="hdxy_isourate"/>
    <property type="match status" value="1"/>
</dbReference>
<dbReference type="OrthoDB" id="9792386at2"/>
<comment type="similarity">
    <text evidence="3 8">Belongs to the transthyretin family. 5-hydroxyisourate hydrolase subfamily.</text>
</comment>
<dbReference type="Proteomes" id="UP000068250">
    <property type="component" value="Chromosome I"/>
</dbReference>
<feature type="binding site" evidence="7">
    <location>
        <position position="107"/>
    </location>
    <ligand>
        <name>substrate</name>
    </ligand>
</feature>
<keyword evidence="5 8" id="KW-0659">Purine metabolism</keyword>
<dbReference type="InterPro" id="IPR023416">
    <property type="entry name" value="Transthyretin/HIU_hydrolase_d"/>
</dbReference>
<protein>
    <recommendedName>
        <fullName evidence="8">5-hydroxyisourate hydrolase</fullName>
        <shortName evidence="8">HIU hydrolase</shortName>
        <shortName evidence="8">HIUHase</shortName>
        <ecNumber evidence="8">3.5.2.17</ecNumber>
    </recommendedName>
</protein>
<dbReference type="SUPFAM" id="SSF49472">
    <property type="entry name" value="Transthyretin (synonym: prealbumin)"/>
    <property type="match status" value="1"/>
</dbReference>
<dbReference type="AlphaFoldDB" id="A0A0U4YER9"/>
<evidence type="ECO:0000256" key="1">
    <source>
        <dbReference type="ARBA" id="ARBA00001043"/>
    </source>
</evidence>
<comment type="catalytic activity">
    <reaction evidence="1 8">
        <text>5-hydroxyisourate + H2O = 5-hydroxy-2-oxo-4-ureido-2,5-dihydro-1H-imidazole-5-carboxylate + H(+)</text>
        <dbReference type="Rhea" id="RHEA:23736"/>
        <dbReference type="ChEBI" id="CHEBI:15377"/>
        <dbReference type="ChEBI" id="CHEBI:15378"/>
        <dbReference type="ChEBI" id="CHEBI:18072"/>
        <dbReference type="ChEBI" id="CHEBI:58639"/>
        <dbReference type="EC" id="3.5.2.17"/>
    </reaction>
</comment>
<evidence type="ECO:0000256" key="2">
    <source>
        <dbReference type="ARBA" id="ARBA00002704"/>
    </source>
</evidence>
<keyword evidence="6 8" id="KW-0378">Hydrolase</keyword>
<comment type="subunit">
    <text evidence="4 8">Homotetramer.</text>
</comment>
<dbReference type="GO" id="GO:0033971">
    <property type="term" value="F:hydroxyisourate hydrolase activity"/>
    <property type="evidence" value="ECO:0007669"/>
    <property type="project" value="UniProtKB-EC"/>
</dbReference>
<feature type="domain" description="Transthyretin/hydroxyisourate hydrolase" evidence="9">
    <location>
        <begin position="4"/>
        <end position="109"/>
    </location>
</feature>
<evidence type="ECO:0000313" key="11">
    <source>
        <dbReference type="EMBL" id="NHO38883.1"/>
    </source>
</evidence>
<dbReference type="PANTHER" id="PTHR10395:SF7">
    <property type="entry name" value="5-HYDROXYISOURATE HYDROLASE"/>
    <property type="match status" value="1"/>
</dbReference>
<evidence type="ECO:0000313" key="10">
    <source>
        <dbReference type="EMBL" id="CEF57143.1"/>
    </source>
</evidence>
<dbReference type="InterPro" id="IPR014306">
    <property type="entry name" value="Hydroxyisourate_hydrolase"/>
</dbReference>
<dbReference type="Proteomes" id="UP000657200">
    <property type="component" value="Unassembled WGS sequence"/>
</dbReference>
<organism evidence="10 12">
    <name type="scientific">Acetobacter ghanensis</name>
    <dbReference type="NCBI Taxonomy" id="431306"/>
    <lineage>
        <taxon>Bacteria</taxon>
        <taxon>Pseudomonadati</taxon>
        <taxon>Pseudomonadota</taxon>
        <taxon>Alphaproteobacteria</taxon>
        <taxon>Acetobacterales</taxon>
        <taxon>Acetobacteraceae</taxon>
        <taxon>Acetobacter</taxon>
    </lineage>
</organism>
<dbReference type="EMBL" id="WOTE01000002">
    <property type="protein sequence ID" value="NHO38883.1"/>
    <property type="molecule type" value="Genomic_DNA"/>
</dbReference>
<dbReference type="EC" id="3.5.2.17" evidence="8"/>
<dbReference type="CDD" id="cd05822">
    <property type="entry name" value="TLP_HIUase"/>
    <property type="match status" value="1"/>
</dbReference>
<evidence type="ECO:0000313" key="12">
    <source>
        <dbReference type="Proteomes" id="UP000068250"/>
    </source>
</evidence>
<gene>
    <name evidence="11" type="primary">uraH</name>
    <name evidence="10" type="ORF">AGA_2455</name>
    <name evidence="11" type="ORF">GOB80_04130</name>
</gene>
<evidence type="ECO:0000259" key="9">
    <source>
        <dbReference type="Pfam" id="PF00576"/>
    </source>
</evidence>
<dbReference type="STRING" id="431306.AGA_2455"/>
<evidence type="ECO:0000313" key="13">
    <source>
        <dbReference type="Proteomes" id="UP000657200"/>
    </source>
</evidence>
<dbReference type="PATRIC" id="fig|431306.5.peg.2533"/>
<reference evidence="10" key="2">
    <citation type="submission" date="2014-09" db="EMBL/GenBank/DDBJ databases">
        <authorList>
            <person name="Magalhaes I.L.F."/>
            <person name="Oliveira U."/>
            <person name="Santos F.R."/>
            <person name="Vidigal T.H.D.A."/>
            <person name="Brescovit A.D."/>
            <person name="Santos A.J."/>
        </authorList>
    </citation>
    <scope>NUCLEOTIDE SEQUENCE</scope>
    <source>
        <strain evidence="10">LMG 23848T</strain>
    </source>
</reference>
<dbReference type="Gene3D" id="2.60.40.180">
    <property type="entry name" value="Transthyretin/hydroxyisourate hydrolase domain"/>
    <property type="match status" value="1"/>
</dbReference>
<dbReference type="EMBL" id="LN609302">
    <property type="protein sequence ID" value="CEF57143.1"/>
    <property type="molecule type" value="Genomic_DNA"/>
</dbReference>
<name>A0A0U4YER9_9PROT</name>
<dbReference type="PRINTS" id="PR00189">
    <property type="entry name" value="TRNSTHYRETIN"/>
</dbReference>
<sequence>MSSLSTHVLNTVSGRPAAGVAFRLSGAQGVLFTGRTDADGRCPELKTLDLPAGAYCLEFEVASYFRQQGTPLADPPFLDIVPIHFGLGGSGHAHVPLLVAPYAYSTYRGS</sequence>
<dbReference type="PANTHER" id="PTHR10395">
    <property type="entry name" value="URICASE AND TRANSTHYRETIN-RELATED"/>
    <property type="match status" value="1"/>
</dbReference>
<accession>A0A0U4YER9</accession>
<dbReference type="InterPro" id="IPR000895">
    <property type="entry name" value="Transthyretin/HIU_hydrolase"/>
</dbReference>
<evidence type="ECO:0000256" key="8">
    <source>
        <dbReference type="RuleBase" id="RU361270"/>
    </source>
</evidence>
<proteinExistence type="inferred from homology"/>
<feature type="binding site" evidence="7">
    <location>
        <position position="41"/>
    </location>
    <ligand>
        <name>substrate</name>
    </ligand>
</feature>
<evidence type="ECO:0000256" key="6">
    <source>
        <dbReference type="ARBA" id="ARBA00022801"/>
    </source>
</evidence>
<dbReference type="InterPro" id="IPR036817">
    <property type="entry name" value="Transthyretin/HIU_hydrolase_sf"/>
</dbReference>
<evidence type="ECO:0000256" key="5">
    <source>
        <dbReference type="ARBA" id="ARBA00022631"/>
    </source>
</evidence>
<comment type="function">
    <text evidence="2">Catalyzes the hydrolysis of 5-hydroxyisourate (HIU) to 2-oxo-4-hydroxy-4-carboxy-5-ureidoimidazoline (OHCU).</text>
</comment>
<feature type="binding site" evidence="7">
    <location>
        <position position="7"/>
    </location>
    <ligand>
        <name>substrate</name>
    </ligand>
</feature>
<evidence type="ECO:0000256" key="7">
    <source>
        <dbReference type="PIRSR" id="PIRSR600895-51"/>
    </source>
</evidence>
<keyword evidence="13" id="KW-1185">Reference proteome</keyword>
<reference evidence="11 13" key="3">
    <citation type="journal article" date="2020" name="Int. J. Syst. Evol. Microbiol.">
        <title>Novel acetic acid bacteria from cider fermentations: Acetobacter conturbans sp. nov. and Acetobacter fallax sp. nov.</title>
        <authorList>
            <person name="Sombolestani A.S."/>
            <person name="Cleenwerck I."/>
            <person name="Cnockaert M."/>
            <person name="Borremans W."/>
            <person name="Wieme A.D."/>
            <person name="De Vuyst L."/>
            <person name="Vandamme P."/>
        </authorList>
    </citation>
    <scope>NUCLEOTIDE SEQUENCE [LARGE SCALE GENOMIC DNA]</scope>
    <source>
        <strain evidence="11 13">LMG 23848</strain>
    </source>
</reference>
<reference evidence="12" key="1">
    <citation type="submission" date="2014-09" db="EMBL/GenBank/DDBJ databases">
        <authorList>
            <person name="Illeghems K.G."/>
        </authorList>
    </citation>
    <scope>NUCLEOTIDE SEQUENCE [LARGE SCALE GENOMIC DNA]</scope>
    <source>
        <strain evidence="12">LMG 23848T</strain>
    </source>
</reference>
<evidence type="ECO:0000256" key="4">
    <source>
        <dbReference type="ARBA" id="ARBA00011881"/>
    </source>
</evidence>
<dbReference type="RefSeq" id="WP_059024415.1">
    <property type="nucleotide sequence ID" value="NZ_JBNZCO010000002.1"/>
</dbReference>
<dbReference type="GO" id="GO:0006144">
    <property type="term" value="P:purine nucleobase metabolic process"/>
    <property type="evidence" value="ECO:0007669"/>
    <property type="project" value="UniProtKB-KW"/>
</dbReference>